<dbReference type="InterPro" id="IPR006427">
    <property type="entry name" value="Portal_HK97"/>
</dbReference>
<gene>
    <name evidence="1" type="ORF">K7J14_08395</name>
</gene>
<dbReference type="Gene3D" id="3.40.140.120">
    <property type="match status" value="1"/>
</dbReference>
<dbReference type="NCBIfam" id="TIGR01537">
    <property type="entry name" value="portal_HK97"/>
    <property type="match status" value="1"/>
</dbReference>
<dbReference type="InterPro" id="IPR006944">
    <property type="entry name" value="Phage/GTA_portal"/>
</dbReference>
<dbReference type="RefSeq" id="WP_230755224.1">
    <property type="nucleotide sequence ID" value="NZ_JAINWA010000003.1"/>
</dbReference>
<dbReference type="Gene3D" id="1.20.1270.210">
    <property type="match status" value="1"/>
</dbReference>
<evidence type="ECO:0000313" key="1">
    <source>
        <dbReference type="EMBL" id="MCD1654724.1"/>
    </source>
</evidence>
<evidence type="ECO:0000313" key="2">
    <source>
        <dbReference type="Proteomes" id="UP001198163"/>
    </source>
</evidence>
<proteinExistence type="predicted"/>
<dbReference type="Pfam" id="PF04860">
    <property type="entry name" value="Phage_portal"/>
    <property type="match status" value="1"/>
</dbReference>
<dbReference type="Proteomes" id="UP001198163">
    <property type="component" value="Unassembled WGS sequence"/>
</dbReference>
<name>A0AAE3EJM8_9SPIR</name>
<protein>
    <submittedName>
        <fullName evidence="1">Phage portal protein</fullName>
    </submittedName>
</protein>
<accession>A0AAE3EJM8</accession>
<dbReference type="AlphaFoldDB" id="A0AAE3EJM8"/>
<keyword evidence="2" id="KW-1185">Reference proteome</keyword>
<dbReference type="Gene3D" id="3.30.1120.70">
    <property type="match status" value="1"/>
</dbReference>
<sequence length="424" mass="47380">MKIFGWNITKETRSSKTDFYYPLLNFGSPSLYTSNIANPTVSAAINLIAGTIAKLPIVLYFKKNDDSRVRATWHPLFTLLKRKPNGEESVFTFIYRLIRYLLENGNAFIFKAQDGSGNIIELRFLNPVYVNVTRDKTGRKIFLYAGTEYTAEQILHIPSLHYDGLVGHSPMEAAKYAVEVGNTLDEFAKNSIGNGINTGLLIDTTEYLNQYGEDEDKTTTALNNIGRYYANHGTGPANAGKALVMLPKTKGTPVDISSNRDAQLNESREMQVKEIAKVFNLPLPLLTGTGTEDLEKTNQLFLSYTLSPWIRLIDTYLNQLLTPYEEERYYFETSTDPILTVSMSAKYTAYRAAIEGGIYSVNEIRAKENMPALDEAYAGNVHFIPVNIMPLTDDNVRAVLAQSKLALQKSAAESKHNKSGDDKS</sequence>
<comment type="caution">
    <text evidence="1">The sequence shown here is derived from an EMBL/GenBank/DDBJ whole genome shotgun (WGS) entry which is preliminary data.</text>
</comment>
<organism evidence="1 2">
    <name type="scientific">Teretinema zuelzerae</name>
    <dbReference type="NCBI Taxonomy" id="156"/>
    <lineage>
        <taxon>Bacteria</taxon>
        <taxon>Pseudomonadati</taxon>
        <taxon>Spirochaetota</taxon>
        <taxon>Spirochaetia</taxon>
        <taxon>Spirochaetales</taxon>
        <taxon>Treponemataceae</taxon>
        <taxon>Teretinema</taxon>
    </lineage>
</organism>
<reference evidence="1" key="1">
    <citation type="submission" date="2021-08" db="EMBL/GenBank/DDBJ databases">
        <title>Comparative analyses of Brucepasteria parasyntrophica and Teretinema zuelzerae.</title>
        <authorList>
            <person name="Song Y."/>
            <person name="Brune A."/>
        </authorList>
    </citation>
    <scope>NUCLEOTIDE SEQUENCE</scope>
    <source>
        <strain evidence="1">DSM 1903</strain>
    </source>
</reference>
<dbReference type="EMBL" id="JAINWA010000003">
    <property type="protein sequence ID" value="MCD1654724.1"/>
    <property type="molecule type" value="Genomic_DNA"/>
</dbReference>